<proteinExistence type="predicted"/>
<dbReference type="Proteomes" id="UP000294003">
    <property type="component" value="Unassembled WGS sequence"/>
</dbReference>
<evidence type="ECO:0000313" key="3">
    <source>
        <dbReference type="Proteomes" id="UP000294003"/>
    </source>
</evidence>
<name>A0ABY0HD09_9PEZI</name>
<comment type="caution">
    <text evidence="2">The sequence shown here is derived from an EMBL/GenBank/DDBJ whole genome shotgun (WGS) entry which is preliminary data.</text>
</comment>
<reference evidence="2 3" key="1">
    <citation type="submission" date="2018-06" db="EMBL/GenBank/DDBJ databases">
        <title>Complete Genomes of Monosporascus.</title>
        <authorList>
            <person name="Robinson A.J."/>
            <person name="Natvig D.O."/>
        </authorList>
    </citation>
    <scope>NUCLEOTIDE SEQUENCE [LARGE SCALE GENOMIC DNA]</scope>
    <source>
        <strain evidence="2 3">CBS 609.92</strain>
    </source>
</reference>
<evidence type="ECO:0000313" key="2">
    <source>
        <dbReference type="EMBL" id="RYO89823.1"/>
    </source>
</evidence>
<keyword evidence="3" id="KW-1185">Reference proteome</keyword>
<accession>A0ABY0HD09</accession>
<organism evidence="2 3">
    <name type="scientific">Monosporascus cannonballus</name>
    <dbReference type="NCBI Taxonomy" id="155416"/>
    <lineage>
        <taxon>Eukaryota</taxon>
        <taxon>Fungi</taxon>
        <taxon>Dikarya</taxon>
        <taxon>Ascomycota</taxon>
        <taxon>Pezizomycotina</taxon>
        <taxon>Sordariomycetes</taxon>
        <taxon>Xylariomycetidae</taxon>
        <taxon>Xylariales</taxon>
        <taxon>Xylariales incertae sedis</taxon>
        <taxon>Monosporascus</taxon>
    </lineage>
</organism>
<feature type="region of interest" description="Disordered" evidence="1">
    <location>
        <begin position="267"/>
        <end position="292"/>
    </location>
</feature>
<dbReference type="EMBL" id="QJNS01000066">
    <property type="protein sequence ID" value="RYO89823.1"/>
    <property type="molecule type" value="Genomic_DNA"/>
</dbReference>
<feature type="region of interest" description="Disordered" evidence="1">
    <location>
        <begin position="1"/>
        <end position="30"/>
    </location>
</feature>
<protein>
    <submittedName>
        <fullName evidence="2">Uncharacterized protein</fullName>
    </submittedName>
</protein>
<sequence>MAATPLFKLSSDEGPPSGGNRSSTRQTARMARSLAIPVRSKVNLNPPPQGEYQADFLKRITAQETRATKRPASLSIEQHAARRKQLQCICFIKQKSADETEVNIGGVLGIWKRCCEANRLGEWRPTIENLRREMTVDFSLYVWKISRIKSWARRRSYGTSVFPAEWHRVQLAGRYPLLSYTGARPAEVVDNQKRPKVKEDEKVEYADPVIELYIPERTWLVEILYYQPADLTDEEIFQLRVETIDNQVALYDKREAVKRDRVWVQAQAEPPVKRPSPEPDPVYAAHGPNPMP</sequence>
<gene>
    <name evidence="2" type="ORF">DL762_003007</name>
</gene>
<evidence type="ECO:0000256" key="1">
    <source>
        <dbReference type="SAM" id="MobiDB-lite"/>
    </source>
</evidence>